<dbReference type="Gene3D" id="3.20.20.80">
    <property type="entry name" value="Glycosidases"/>
    <property type="match status" value="1"/>
</dbReference>
<dbReference type="RefSeq" id="WP_148071892.1">
    <property type="nucleotide sequence ID" value="NZ_CP042913.1"/>
</dbReference>
<reference evidence="5 6" key="1">
    <citation type="submission" date="2019-08" db="EMBL/GenBank/DDBJ databases">
        <title>Deep-cultivation of Planctomycetes and their phenomic and genomic characterization uncovers novel biology.</title>
        <authorList>
            <person name="Wiegand S."/>
            <person name="Jogler M."/>
            <person name="Boedeker C."/>
            <person name="Pinto D."/>
            <person name="Vollmers J."/>
            <person name="Rivas-Marin E."/>
            <person name="Kohn T."/>
            <person name="Peeters S.H."/>
            <person name="Heuer A."/>
            <person name="Rast P."/>
            <person name="Oberbeckmann S."/>
            <person name="Bunk B."/>
            <person name="Jeske O."/>
            <person name="Meyerdierks A."/>
            <person name="Storesund J.E."/>
            <person name="Kallscheuer N."/>
            <person name="Luecker S."/>
            <person name="Lage O.M."/>
            <person name="Pohl T."/>
            <person name="Merkel B.J."/>
            <person name="Hornburger P."/>
            <person name="Mueller R.-W."/>
            <person name="Bruemmer F."/>
            <person name="Labrenz M."/>
            <person name="Spormann A.M."/>
            <person name="Op den Camp H."/>
            <person name="Overmann J."/>
            <person name="Amann R."/>
            <person name="Jetten M.S.M."/>
            <person name="Mascher T."/>
            <person name="Medema M.H."/>
            <person name="Devos D.P."/>
            <person name="Kaster A.-K."/>
            <person name="Ovreas L."/>
            <person name="Rohde M."/>
            <person name="Galperin M.Y."/>
            <person name="Jogler C."/>
        </authorList>
    </citation>
    <scope>NUCLEOTIDE SEQUENCE [LARGE SCALE GENOMIC DNA]</scope>
    <source>
        <strain evidence="5 6">Pr1d</strain>
    </source>
</reference>
<dbReference type="InterPro" id="IPR017853">
    <property type="entry name" value="GH"/>
</dbReference>
<dbReference type="InterPro" id="IPR001000">
    <property type="entry name" value="GH10_dom"/>
</dbReference>
<dbReference type="GO" id="GO:0004553">
    <property type="term" value="F:hydrolase activity, hydrolyzing O-glycosyl compounds"/>
    <property type="evidence" value="ECO:0007669"/>
    <property type="project" value="InterPro"/>
</dbReference>
<accession>A0A5B9QFP4</accession>
<evidence type="ECO:0000256" key="3">
    <source>
        <dbReference type="ARBA" id="ARBA00023326"/>
    </source>
</evidence>
<protein>
    <recommendedName>
        <fullName evidence="4">GH10 domain-containing protein</fullName>
    </recommendedName>
</protein>
<evidence type="ECO:0000259" key="4">
    <source>
        <dbReference type="Pfam" id="PF00331"/>
    </source>
</evidence>
<dbReference type="Proteomes" id="UP000323917">
    <property type="component" value="Chromosome"/>
</dbReference>
<evidence type="ECO:0000256" key="2">
    <source>
        <dbReference type="ARBA" id="ARBA00023277"/>
    </source>
</evidence>
<keyword evidence="3" id="KW-0624">Polysaccharide degradation</keyword>
<dbReference type="SUPFAM" id="SSF51445">
    <property type="entry name" value="(Trans)glycosidases"/>
    <property type="match status" value="1"/>
</dbReference>
<evidence type="ECO:0000313" key="5">
    <source>
        <dbReference type="EMBL" id="QEG33083.1"/>
    </source>
</evidence>
<proteinExistence type="predicted"/>
<evidence type="ECO:0000256" key="1">
    <source>
        <dbReference type="ARBA" id="ARBA00022801"/>
    </source>
</evidence>
<gene>
    <name evidence="5" type="ORF">Pr1d_03440</name>
</gene>
<dbReference type="GO" id="GO:0000272">
    <property type="term" value="P:polysaccharide catabolic process"/>
    <property type="evidence" value="ECO:0007669"/>
    <property type="project" value="UniProtKB-KW"/>
</dbReference>
<dbReference type="OrthoDB" id="290971at2"/>
<dbReference type="EMBL" id="CP042913">
    <property type="protein sequence ID" value="QEG33083.1"/>
    <property type="molecule type" value="Genomic_DNA"/>
</dbReference>
<keyword evidence="6" id="KW-1185">Reference proteome</keyword>
<dbReference type="AlphaFoldDB" id="A0A5B9QFP4"/>
<sequence length="493" mass="55419">MGQLRFRLQDPSRIPEGGLERIYVAGAEEIPWATRTRWQDDELVVERSNNESGSLYVPWVVDGQGQCFLATATLMERELPYQLEVELARGLIQRIRNRLFIWQWLGMQTPALLEEQLSDATLLFSRAATNQSNPALAAEKAEAAIDLALRTSEELVAEYSRQATASRLQQTPVSTLMGVNLGPKLPNVEIRRKLVEACNIIQLPISWRAIEQSEGKRNWKQTDDQLAWCQKAGLKVSAGPLLQLDDRGIPDWMVLWDGDFDNLMQLLLDHVRAVVSRYAGRVHLWVVASRINTGKMLSLEEEQRLHLVANALDLVRRLDPRTPTVVSFDQPWGEYLAVQSDDLAPSHYADALVRADLGISGFALEINAGYDPGGSFHRPTIEWGKLLDQWSMWGLPLMVCISTASDSSRDPAARKNIEVNMPAGSHQSDQDPQRYWAGSVLPLLLARSAVQVVLWNQLTDAEPHEFPHAGLFDAKQKGKPTLDLMRDLRKSLL</sequence>
<feature type="domain" description="GH10" evidence="4">
    <location>
        <begin position="206"/>
        <end position="287"/>
    </location>
</feature>
<organism evidence="5 6">
    <name type="scientific">Bythopirellula goksoeyrii</name>
    <dbReference type="NCBI Taxonomy" id="1400387"/>
    <lineage>
        <taxon>Bacteria</taxon>
        <taxon>Pseudomonadati</taxon>
        <taxon>Planctomycetota</taxon>
        <taxon>Planctomycetia</taxon>
        <taxon>Pirellulales</taxon>
        <taxon>Lacipirellulaceae</taxon>
        <taxon>Bythopirellula</taxon>
    </lineage>
</organism>
<dbReference type="Pfam" id="PF00331">
    <property type="entry name" value="Glyco_hydro_10"/>
    <property type="match status" value="1"/>
</dbReference>
<dbReference type="KEGG" id="bgok:Pr1d_03440"/>
<name>A0A5B9QFP4_9BACT</name>
<keyword evidence="2" id="KW-0119">Carbohydrate metabolism</keyword>
<keyword evidence="1" id="KW-0378">Hydrolase</keyword>
<evidence type="ECO:0000313" key="6">
    <source>
        <dbReference type="Proteomes" id="UP000323917"/>
    </source>
</evidence>